<name>A0A5B2U252_9FLAO</name>
<dbReference type="OrthoDB" id="1261104at2"/>
<dbReference type="PROSITE" id="PS51257">
    <property type="entry name" value="PROKAR_LIPOPROTEIN"/>
    <property type="match status" value="1"/>
</dbReference>
<dbReference type="EMBL" id="VUNZ01000003">
    <property type="protein sequence ID" value="KAA2220664.1"/>
    <property type="molecule type" value="Genomic_DNA"/>
</dbReference>
<gene>
    <name evidence="1" type="ORF">FW780_17475</name>
</gene>
<accession>A0A5B2U252</accession>
<reference evidence="1 2" key="1">
    <citation type="journal article" date="2015" name="Int. J. Syst. Evol. Microbiol.">
        <title>Chryseobacterium sediminis sp. nov., isolated from a river sediment.</title>
        <authorList>
            <person name="Kampfer P."/>
            <person name="Busse H.J."/>
            <person name="McInroy J.A."/>
            <person name="Glaeser S.P."/>
        </authorList>
    </citation>
    <scope>NUCLEOTIDE SEQUENCE [LARGE SCALE GENOMIC DNA]</scope>
    <source>
        <strain evidence="1 2">IMT-174</strain>
    </source>
</reference>
<dbReference type="RefSeq" id="WP_149834947.1">
    <property type="nucleotide sequence ID" value="NZ_VUNZ01000003.1"/>
</dbReference>
<evidence type="ECO:0000313" key="1">
    <source>
        <dbReference type="EMBL" id="KAA2220664.1"/>
    </source>
</evidence>
<comment type="caution">
    <text evidence="1">The sequence shown here is derived from an EMBL/GenBank/DDBJ whole genome shotgun (WGS) entry which is preliminary data.</text>
</comment>
<organism evidence="1 2">
    <name type="scientific">Chryseobacterium sediminis</name>
    <dbReference type="NCBI Taxonomy" id="1679494"/>
    <lineage>
        <taxon>Bacteria</taxon>
        <taxon>Pseudomonadati</taxon>
        <taxon>Bacteroidota</taxon>
        <taxon>Flavobacteriia</taxon>
        <taxon>Flavobacteriales</taxon>
        <taxon>Weeksellaceae</taxon>
        <taxon>Chryseobacterium group</taxon>
        <taxon>Chryseobacterium</taxon>
    </lineage>
</organism>
<dbReference type="Proteomes" id="UP000323082">
    <property type="component" value="Unassembled WGS sequence"/>
</dbReference>
<evidence type="ECO:0000313" key="2">
    <source>
        <dbReference type="Proteomes" id="UP000323082"/>
    </source>
</evidence>
<protein>
    <submittedName>
        <fullName evidence="1">Uncharacterized protein</fullName>
    </submittedName>
</protein>
<proteinExistence type="predicted"/>
<sequence length="226" mass="27108">MKYRFFIFINILLFVSCSKAKKENEGKTDIITNDYFSIATNLKTLKKVNKTILSDSLIKIEGSFSQYLVEGYINNIGQRINWWKIVDTKNNNAYNVRLEYRIIDDKEKVNQFIFYNNQRDYKINSKYFTRSQLNNVKNTIRYSFYTPSEYPKKNLLKKFEYFLFIDNKEVNHLDLDCLKQDTHFFVDINVPKYHQKIILKGLFTEVFENNNKPGQNEIYVLDTLKQ</sequence>
<dbReference type="AlphaFoldDB" id="A0A5B2U252"/>